<dbReference type="EMBL" id="CABIJS010000665">
    <property type="protein sequence ID" value="VUZ54551.1"/>
    <property type="molecule type" value="Genomic_DNA"/>
</dbReference>
<dbReference type="Proteomes" id="UP000321570">
    <property type="component" value="Unassembled WGS sequence"/>
</dbReference>
<name>A0A564Z4V2_HYMDI</name>
<evidence type="ECO:0000313" key="2">
    <source>
        <dbReference type="Proteomes" id="UP000321570"/>
    </source>
</evidence>
<feature type="non-terminal residue" evidence="1">
    <location>
        <position position="63"/>
    </location>
</feature>
<proteinExistence type="predicted"/>
<accession>A0A564Z4V2</accession>
<protein>
    <submittedName>
        <fullName evidence="1">Uncharacterized protein</fullName>
    </submittedName>
</protein>
<organism evidence="1 2">
    <name type="scientific">Hymenolepis diminuta</name>
    <name type="common">Rat tapeworm</name>
    <dbReference type="NCBI Taxonomy" id="6216"/>
    <lineage>
        <taxon>Eukaryota</taxon>
        <taxon>Metazoa</taxon>
        <taxon>Spiralia</taxon>
        <taxon>Lophotrochozoa</taxon>
        <taxon>Platyhelminthes</taxon>
        <taxon>Cestoda</taxon>
        <taxon>Eucestoda</taxon>
        <taxon>Cyclophyllidea</taxon>
        <taxon>Hymenolepididae</taxon>
        <taxon>Hymenolepis</taxon>
    </lineage>
</organism>
<keyword evidence="2" id="KW-1185">Reference proteome</keyword>
<dbReference type="AlphaFoldDB" id="A0A564Z4V2"/>
<evidence type="ECO:0000313" key="1">
    <source>
        <dbReference type="EMBL" id="VUZ54551.1"/>
    </source>
</evidence>
<gene>
    <name evidence="1" type="ORF">WMSIL1_LOCUS12572</name>
</gene>
<reference evidence="1 2" key="1">
    <citation type="submission" date="2019-07" db="EMBL/GenBank/DDBJ databases">
        <authorList>
            <person name="Jastrzebski P J."/>
            <person name="Paukszto L."/>
            <person name="Jastrzebski P J."/>
        </authorList>
    </citation>
    <scope>NUCLEOTIDE SEQUENCE [LARGE SCALE GENOMIC DNA]</scope>
    <source>
        <strain evidence="1 2">WMS-il1</strain>
    </source>
</reference>
<sequence length="63" mass="6845">MSFADIKAAARPNWSRLQAICDVVNQLISYMGHRLGGIKRANIDCGDDEDMSLEALDAAAHTP</sequence>